<feature type="non-terminal residue" evidence="2">
    <location>
        <position position="1"/>
    </location>
</feature>
<feature type="region of interest" description="Disordered" evidence="1">
    <location>
        <begin position="1"/>
        <end position="56"/>
    </location>
</feature>
<protein>
    <submittedName>
        <fullName evidence="2">Uncharacterized protein</fullName>
    </submittedName>
</protein>
<comment type="caution">
    <text evidence="2">The sequence shown here is derived from an EMBL/GenBank/DDBJ whole genome shotgun (WGS) entry which is preliminary data.</text>
</comment>
<accession>A0A813CKK0</accession>
<evidence type="ECO:0000313" key="2">
    <source>
        <dbReference type="EMBL" id="CAE7942977.1"/>
    </source>
</evidence>
<feature type="compositionally biased region" description="Pro residues" evidence="1">
    <location>
        <begin position="39"/>
        <end position="56"/>
    </location>
</feature>
<name>A0A813CKK0_9DINO</name>
<dbReference type="AlphaFoldDB" id="A0A813CKK0"/>
<reference evidence="2" key="1">
    <citation type="submission" date="2021-02" db="EMBL/GenBank/DDBJ databases">
        <authorList>
            <person name="Dougan E. K."/>
            <person name="Rhodes N."/>
            <person name="Thang M."/>
            <person name="Chan C."/>
        </authorList>
    </citation>
    <scope>NUCLEOTIDE SEQUENCE</scope>
</reference>
<keyword evidence="3" id="KW-1185">Reference proteome</keyword>
<dbReference type="EMBL" id="CAJNJA010098252">
    <property type="protein sequence ID" value="CAE7942977.1"/>
    <property type="molecule type" value="Genomic_DNA"/>
</dbReference>
<evidence type="ECO:0000256" key="1">
    <source>
        <dbReference type="SAM" id="MobiDB-lite"/>
    </source>
</evidence>
<dbReference type="Proteomes" id="UP000601435">
    <property type="component" value="Unassembled WGS sequence"/>
</dbReference>
<organism evidence="2 3">
    <name type="scientific">Symbiodinium necroappetens</name>
    <dbReference type="NCBI Taxonomy" id="1628268"/>
    <lineage>
        <taxon>Eukaryota</taxon>
        <taxon>Sar</taxon>
        <taxon>Alveolata</taxon>
        <taxon>Dinophyceae</taxon>
        <taxon>Suessiales</taxon>
        <taxon>Symbiodiniaceae</taxon>
        <taxon>Symbiodinium</taxon>
    </lineage>
</organism>
<proteinExistence type="predicted"/>
<feature type="compositionally biased region" description="Polar residues" evidence="1">
    <location>
        <begin position="13"/>
        <end position="24"/>
    </location>
</feature>
<gene>
    <name evidence="2" type="ORF">SNEC2469_LOCUS34867</name>
</gene>
<dbReference type="OrthoDB" id="430652at2759"/>
<sequence>MPALPASARGPASSGQGNQRTATEQAAGVPSQPPRSVAGPPPQQRPRSQPPRIPAPANPAYSLQRCVCDLEGLLSKLPAKIFEAMGLGSYVRLLHRFKAQRLALRSGKPLQVALASSWIPPSELPEIPLSQHDLLAVVEQLGLKTAGSGLQRIPGSSHRASLCYHGTSLDALVLHVTRLLPGVSEPIQQLSLGSLLLLGPASSGKTTVLRDLISTLSSRYQ</sequence>
<evidence type="ECO:0000313" key="3">
    <source>
        <dbReference type="Proteomes" id="UP000601435"/>
    </source>
</evidence>